<proteinExistence type="inferred from homology"/>
<dbReference type="InterPro" id="IPR045304">
    <property type="entry name" value="LbH_SAT"/>
</dbReference>
<dbReference type="InterPro" id="IPR053376">
    <property type="entry name" value="Serine_acetyltransferase"/>
</dbReference>
<reference evidence="7 8" key="1">
    <citation type="submission" date="2016-10" db="EMBL/GenBank/DDBJ databases">
        <authorList>
            <person name="Varghese N."/>
            <person name="Submissions S."/>
        </authorList>
    </citation>
    <scope>NUCLEOTIDE SEQUENCE [LARGE SCALE GENOMIC DNA]</scope>
    <source>
        <strain evidence="7 8">CIP 109853</strain>
    </source>
</reference>
<keyword evidence="5" id="KW-0012">Acyltransferase</keyword>
<sequence length="259" mass="27908">MFEQMREDVRSVFHRDPAARNTLEVVTCYPGLHAVWLHRAAHALWRREWKWLARVVSNFARWMTGIEIHPGARIGRRFFIDHGMGIVIGETAEIGNDVTLYQGVTLGGTSWDAGKRHPTLEDGVVVGAGAKVLGPFTVGAGAKIGSNAVVTKAVPAGATAVGIPARIIVPLNDEQAERRQAMASKLGFDAYGVGQDMPDPVARAIGQLLDHLHAVDGRLEGMCKALQGLGSDYCAKDLPALRDEDFAGVCRDPGEAPRA</sequence>
<dbReference type="PANTHER" id="PTHR42811">
    <property type="entry name" value="SERINE ACETYLTRANSFERASE"/>
    <property type="match status" value="1"/>
</dbReference>
<evidence type="ECO:0000256" key="1">
    <source>
        <dbReference type="ARBA" id="ARBA00007274"/>
    </source>
</evidence>
<evidence type="ECO:0000256" key="2">
    <source>
        <dbReference type="ARBA" id="ARBA00013266"/>
    </source>
</evidence>
<organism evidence="7 8">
    <name type="scientific">Pseudomonas cuatrocienegasensis</name>
    <dbReference type="NCBI Taxonomy" id="543360"/>
    <lineage>
        <taxon>Bacteria</taxon>
        <taxon>Pseudomonadati</taxon>
        <taxon>Pseudomonadota</taxon>
        <taxon>Gammaproteobacteria</taxon>
        <taxon>Pseudomonadales</taxon>
        <taxon>Pseudomonadaceae</taxon>
        <taxon>Pseudomonas</taxon>
    </lineage>
</organism>
<gene>
    <name evidence="7" type="ORF">SAMN05216600_104119</name>
</gene>
<name>A0ABY1B8I6_9PSED</name>
<evidence type="ECO:0000256" key="5">
    <source>
        <dbReference type="ARBA" id="ARBA00023315"/>
    </source>
</evidence>
<comment type="caution">
    <text evidence="7">The sequence shown here is derived from an EMBL/GenBank/DDBJ whole genome shotgun (WGS) entry which is preliminary data.</text>
</comment>
<comment type="catalytic activity">
    <reaction evidence="6">
        <text>L-serine + acetyl-CoA = O-acetyl-L-serine + CoA</text>
        <dbReference type="Rhea" id="RHEA:24560"/>
        <dbReference type="ChEBI" id="CHEBI:33384"/>
        <dbReference type="ChEBI" id="CHEBI:57287"/>
        <dbReference type="ChEBI" id="CHEBI:57288"/>
        <dbReference type="ChEBI" id="CHEBI:58340"/>
        <dbReference type="EC" id="2.3.1.30"/>
    </reaction>
</comment>
<dbReference type="Pfam" id="PF00132">
    <property type="entry name" value="Hexapep"/>
    <property type="match status" value="1"/>
</dbReference>
<evidence type="ECO:0000256" key="6">
    <source>
        <dbReference type="ARBA" id="ARBA00049486"/>
    </source>
</evidence>
<dbReference type="NCBIfam" id="TIGR01172">
    <property type="entry name" value="cysE"/>
    <property type="match status" value="1"/>
</dbReference>
<dbReference type="InterPro" id="IPR005881">
    <property type="entry name" value="Ser_O-AcTrfase"/>
</dbReference>
<dbReference type="NCBIfam" id="NF041874">
    <property type="entry name" value="EPS_EpsC"/>
    <property type="match status" value="1"/>
</dbReference>
<dbReference type="RefSeq" id="WP_069517692.1">
    <property type="nucleotide sequence ID" value="NZ_FOFP01000004.1"/>
</dbReference>
<evidence type="ECO:0000256" key="4">
    <source>
        <dbReference type="ARBA" id="ARBA00022679"/>
    </source>
</evidence>
<keyword evidence="8" id="KW-1185">Reference proteome</keyword>
<keyword evidence="4" id="KW-0808">Transferase</keyword>
<protein>
    <recommendedName>
        <fullName evidence="2">serine O-acetyltransferase</fullName>
        <ecNumber evidence="2">2.3.1.30</ecNumber>
    </recommendedName>
</protein>
<keyword evidence="3" id="KW-0028">Amino-acid biosynthesis</keyword>
<dbReference type="Proteomes" id="UP000198512">
    <property type="component" value="Unassembled WGS sequence"/>
</dbReference>
<dbReference type="EC" id="2.3.1.30" evidence="2"/>
<dbReference type="Gene3D" id="1.10.3130.10">
    <property type="entry name" value="serine acetyltransferase, domain 1"/>
    <property type="match status" value="1"/>
</dbReference>
<dbReference type="Gene3D" id="2.160.10.10">
    <property type="entry name" value="Hexapeptide repeat proteins"/>
    <property type="match status" value="1"/>
</dbReference>
<evidence type="ECO:0000313" key="7">
    <source>
        <dbReference type="EMBL" id="SEQ21642.1"/>
    </source>
</evidence>
<dbReference type="SUPFAM" id="SSF51161">
    <property type="entry name" value="Trimeric LpxA-like enzymes"/>
    <property type="match status" value="1"/>
</dbReference>
<comment type="similarity">
    <text evidence="1">Belongs to the transferase hexapeptide repeat family.</text>
</comment>
<dbReference type="CDD" id="cd03354">
    <property type="entry name" value="LbH_SAT"/>
    <property type="match status" value="1"/>
</dbReference>
<dbReference type="InterPro" id="IPR011004">
    <property type="entry name" value="Trimer_LpxA-like_sf"/>
</dbReference>
<dbReference type="InterPro" id="IPR042122">
    <property type="entry name" value="Ser_AcTrfase_N_sf"/>
</dbReference>
<evidence type="ECO:0000256" key="3">
    <source>
        <dbReference type="ARBA" id="ARBA00022605"/>
    </source>
</evidence>
<dbReference type="EMBL" id="FOFP01000004">
    <property type="protein sequence ID" value="SEQ21642.1"/>
    <property type="molecule type" value="Genomic_DNA"/>
</dbReference>
<accession>A0ABY1B8I6</accession>
<evidence type="ECO:0000313" key="8">
    <source>
        <dbReference type="Proteomes" id="UP000198512"/>
    </source>
</evidence>
<dbReference type="InterPro" id="IPR001451">
    <property type="entry name" value="Hexapep"/>
</dbReference>